<evidence type="ECO:0000256" key="2">
    <source>
        <dbReference type="ARBA" id="ARBA00023015"/>
    </source>
</evidence>
<dbReference type="PROSITE" id="PS50931">
    <property type="entry name" value="HTH_LYSR"/>
    <property type="match status" value="1"/>
</dbReference>
<dbReference type="PANTHER" id="PTHR30419">
    <property type="entry name" value="HTH-TYPE TRANSCRIPTIONAL REGULATOR YBHD"/>
    <property type="match status" value="1"/>
</dbReference>
<keyword evidence="3" id="KW-0238">DNA-binding</keyword>
<dbReference type="Gene3D" id="3.40.190.10">
    <property type="entry name" value="Periplasmic binding protein-like II"/>
    <property type="match status" value="2"/>
</dbReference>
<evidence type="ECO:0000259" key="5">
    <source>
        <dbReference type="PROSITE" id="PS50931"/>
    </source>
</evidence>
<dbReference type="SUPFAM" id="SSF53850">
    <property type="entry name" value="Periplasmic binding protein-like II"/>
    <property type="match status" value="1"/>
</dbReference>
<sequence length="297" mass="32273">MEVFVAIVDEGSFAAAADRFGIAQPSVSAHIRALERDVGGEVFARRRGRRPVLTELGRSVLSHARELLAEAADMRADVVKLRNATGQRVVLACQRSLSNFVLKQQITGFALSHPEIQLVVRIGKQEDVVEEVRDGIADIGCFLSNEETRGLRSEVIGVERLVLIASPSHPLAGKKRIKAKEIQRWDFVGPPPSSLFGRAVSKLLASAGIADVKIAAQATEYQFLREFVAAGVGISCSLARSVEADVARGLLTILDFDGPELSFQIRQLASLHRTPTAGAVKLMEYLRDSIGTTEYSQ</sequence>
<accession>A0A9X3AZY1</accession>
<evidence type="ECO:0000256" key="4">
    <source>
        <dbReference type="ARBA" id="ARBA00023163"/>
    </source>
</evidence>
<dbReference type="InterPro" id="IPR050950">
    <property type="entry name" value="HTH-type_LysR_regulators"/>
</dbReference>
<feature type="domain" description="HTH lysR-type" evidence="5">
    <location>
        <begin position="1"/>
        <end position="54"/>
    </location>
</feature>
<dbReference type="InterPro" id="IPR005119">
    <property type="entry name" value="LysR_subst-bd"/>
</dbReference>
<dbReference type="EMBL" id="JAODNV010000009">
    <property type="protein sequence ID" value="MCT8990454.1"/>
    <property type="molecule type" value="Genomic_DNA"/>
</dbReference>
<name>A0A9X3AZY1_9HYPH</name>
<comment type="similarity">
    <text evidence="1">Belongs to the LysR transcriptional regulatory family.</text>
</comment>
<dbReference type="AlphaFoldDB" id="A0A9X3AZY1"/>
<protein>
    <submittedName>
        <fullName evidence="6">LysR family transcriptional regulator</fullName>
    </submittedName>
</protein>
<dbReference type="PANTHER" id="PTHR30419:SF2">
    <property type="entry name" value="LYSR FAMILY TRANSCRIPTIONAL REGULATOR"/>
    <property type="match status" value="1"/>
</dbReference>
<dbReference type="Gene3D" id="1.10.10.10">
    <property type="entry name" value="Winged helix-like DNA-binding domain superfamily/Winged helix DNA-binding domain"/>
    <property type="match status" value="1"/>
</dbReference>
<dbReference type="Pfam" id="PF03466">
    <property type="entry name" value="LysR_substrate"/>
    <property type="match status" value="1"/>
</dbReference>
<evidence type="ECO:0000256" key="3">
    <source>
        <dbReference type="ARBA" id="ARBA00023125"/>
    </source>
</evidence>
<dbReference type="CDD" id="cd05466">
    <property type="entry name" value="PBP2_LTTR_substrate"/>
    <property type="match status" value="1"/>
</dbReference>
<keyword evidence="7" id="KW-1185">Reference proteome</keyword>
<proteinExistence type="inferred from homology"/>
<dbReference type="InterPro" id="IPR000847">
    <property type="entry name" value="LysR_HTH_N"/>
</dbReference>
<keyword evidence="2" id="KW-0805">Transcription regulation</keyword>
<dbReference type="InterPro" id="IPR036390">
    <property type="entry name" value="WH_DNA-bd_sf"/>
</dbReference>
<dbReference type="GO" id="GO:0003677">
    <property type="term" value="F:DNA binding"/>
    <property type="evidence" value="ECO:0007669"/>
    <property type="project" value="UniProtKB-KW"/>
</dbReference>
<dbReference type="RefSeq" id="WP_261515329.1">
    <property type="nucleotide sequence ID" value="NZ_JAODNV010000009.1"/>
</dbReference>
<evidence type="ECO:0000313" key="6">
    <source>
        <dbReference type="EMBL" id="MCT8990454.1"/>
    </source>
</evidence>
<dbReference type="Pfam" id="PF00126">
    <property type="entry name" value="HTH_1"/>
    <property type="match status" value="1"/>
</dbReference>
<keyword evidence="4" id="KW-0804">Transcription</keyword>
<comment type="caution">
    <text evidence="6">The sequence shown here is derived from an EMBL/GenBank/DDBJ whole genome shotgun (WGS) entry which is preliminary data.</text>
</comment>
<dbReference type="GO" id="GO:0005829">
    <property type="term" value="C:cytosol"/>
    <property type="evidence" value="ECO:0007669"/>
    <property type="project" value="TreeGrafter"/>
</dbReference>
<dbReference type="SUPFAM" id="SSF46785">
    <property type="entry name" value="Winged helix' DNA-binding domain"/>
    <property type="match status" value="1"/>
</dbReference>
<evidence type="ECO:0000256" key="1">
    <source>
        <dbReference type="ARBA" id="ARBA00009437"/>
    </source>
</evidence>
<reference evidence="6" key="1">
    <citation type="submission" date="2022-08" db="EMBL/GenBank/DDBJ databases">
        <title>Chelativorans sichuanense sp. nov., a paraffin oil-degrading bacterium isolated from a mixture of oil-based drill cuttings and paddy soil.</title>
        <authorList>
            <person name="Yu J."/>
            <person name="Liu H."/>
            <person name="Chen Q."/>
        </authorList>
    </citation>
    <scope>NUCLEOTIDE SEQUENCE</scope>
    <source>
        <strain evidence="6">SCAU 2101</strain>
    </source>
</reference>
<dbReference type="Proteomes" id="UP001149009">
    <property type="component" value="Unassembled WGS sequence"/>
</dbReference>
<dbReference type="GO" id="GO:0003700">
    <property type="term" value="F:DNA-binding transcription factor activity"/>
    <property type="evidence" value="ECO:0007669"/>
    <property type="project" value="InterPro"/>
</dbReference>
<gene>
    <name evidence="6" type="ORF">NYR54_09145</name>
</gene>
<dbReference type="InterPro" id="IPR036388">
    <property type="entry name" value="WH-like_DNA-bd_sf"/>
</dbReference>
<dbReference type="PRINTS" id="PR00039">
    <property type="entry name" value="HTHLYSR"/>
</dbReference>
<organism evidence="6 7">
    <name type="scientific">Chelativorans petroleitrophicus</name>
    <dbReference type="NCBI Taxonomy" id="2975484"/>
    <lineage>
        <taxon>Bacteria</taxon>
        <taxon>Pseudomonadati</taxon>
        <taxon>Pseudomonadota</taxon>
        <taxon>Alphaproteobacteria</taxon>
        <taxon>Hyphomicrobiales</taxon>
        <taxon>Phyllobacteriaceae</taxon>
        <taxon>Chelativorans</taxon>
    </lineage>
</organism>
<evidence type="ECO:0000313" key="7">
    <source>
        <dbReference type="Proteomes" id="UP001149009"/>
    </source>
</evidence>